<accession>A0A9W9YNX2</accession>
<organism evidence="2 3">
    <name type="scientific">Desmophyllum pertusum</name>
    <dbReference type="NCBI Taxonomy" id="174260"/>
    <lineage>
        <taxon>Eukaryota</taxon>
        <taxon>Metazoa</taxon>
        <taxon>Cnidaria</taxon>
        <taxon>Anthozoa</taxon>
        <taxon>Hexacorallia</taxon>
        <taxon>Scleractinia</taxon>
        <taxon>Caryophylliina</taxon>
        <taxon>Caryophylliidae</taxon>
        <taxon>Desmophyllum</taxon>
    </lineage>
</organism>
<comment type="caution">
    <text evidence="2">The sequence shown here is derived from an EMBL/GenBank/DDBJ whole genome shotgun (WGS) entry which is preliminary data.</text>
</comment>
<protein>
    <submittedName>
        <fullName evidence="2">Uncharacterized protein</fullName>
    </submittedName>
</protein>
<name>A0A9W9YNX2_9CNID</name>
<evidence type="ECO:0000313" key="3">
    <source>
        <dbReference type="Proteomes" id="UP001163046"/>
    </source>
</evidence>
<dbReference type="AlphaFoldDB" id="A0A9W9YNX2"/>
<feature type="compositionally biased region" description="Basic residues" evidence="1">
    <location>
        <begin position="117"/>
        <end position="126"/>
    </location>
</feature>
<dbReference type="EMBL" id="MU827310">
    <property type="protein sequence ID" value="KAJ7360299.1"/>
    <property type="molecule type" value="Genomic_DNA"/>
</dbReference>
<reference evidence="2" key="1">
    <citation type="submission" date="2023-01" db="EMBL/GenBank/DDBJ databases">
        <title>Genome assembly of the deep-sea coral Lophelia pertusa.</title>
        <authorList>
            <person name="Herrera S."/>
            <person name="Cordes E."/>
        </authorList>
    </citation>
    <scope>NUCLEOTIDE SEQUENCE</scope>
    <source>
        <strain evidence="2">USNM1676648</strain>
        <tissue evidence="2">Polyp</tissue>
    </source>
</reference>
<keyword evidence="3" id="KW-1185">Reference proteome</keyword>
<evidence type="ECO:0000313" key="2">
    <source>
        <dbReference type="EMBL" id="KAJ7360299.1"/>
    </source>
</evidence>
<sequence>MNIMAFLQICRRRQAVFEGATNSLERLLTHRCFHSSCIPHRHLQNGSVCLASKSKFKNNLLWPRLSQHPSACLFTTQAFPLQQNITSSVVKDGSSVDRDQSTSGHKKKNKTTENTGSKKKKAKKSAKTVEAVKVEKFVDYLVTKKQNSTTKQDSAARDQPTSSHKKKINKQKRTKRVEKLRSL</sequence>
<feature type="compositionally biased region" description="Basic residues" evidence="1">
    <location>
        <begin position="163"/>
        <end position="176"/>
    </location>
</feature>
<feature type="region of interest" description="Disordered" evidence="1">
    <location>
        <begin position="145"/>
        <end position="183"/>
    </location>
</feature>
<feature type="region of interest" description="Disordered" evidence="1">
    <location>
        <begin position="90"/>
        <end position="128"/>
    </location>
</feature>
<evidence type="ECO:0000256" key="1">
    <source>
        <dbReference type="SAM" id="MobiDB-lite"/>
    </source>
</evidence>
<proteinExistence type="predicted"/>
<gene>
    <name evidence="2" type="ORF">OS493_016929</name>
</gene>
<dbReference type="Proteomes" id="UP001163046">
    <property type="component" value="Unassembled WGS sequence"/>
</dbReference>